<name>A0A6C0D207_9ZZZZ</name>
<keyword evidence="1" id="KW-0812">Transmembrane</keyword>
<keyword evidence="1" id="KW-0472">Membrane</keyword>
<keyword evidence="1" id="KW-1133">Transmembrane helix</keyword>
<dbReference type="AlphaFoldDB" id="A0A6C0D207"/>
<proteinExistence type="predicted"/>
<protein>
    <submittedName>
        <fullName evidence="2">Uncharacterized protein</fullName>
    </submittedName>
</protein>
<evidence type="ECO:0000256" key="1">
    <source>
        <dbReference type="SAM" id="Phobius"/>
    </source>
</evidence>
<dbReference type="EMBL" id="MN739522">
    <property type="protein sequence ID" value="QHT10557.1"/>
    <property type="molecule type" value="Genomic_DNA"/>
</dbReference>
<feature type="transmembrane region" description="Helical" evidence="1">
    <location>
        <begin position="31"/>
        <end position="52"/>
    </location>
</feature>
<accession>A0A6C0D207</accession>
<evidence type="ECO:0000313" key="2">
    <source>
        <dbReference type="EMBL" id="QHT10557.1"/>
    </source>
</evidence>
<organism evidence="2">
    <name type="scientific">viral metagenome</name>
    <dbReference type="NCBI Taxonomy" id="1070528"/>
    <lineage>
        <taxon>unclassified sequences</taxon>
        <taxon>metagenomes</taxon>
        <taxon>organismal metagenomes</taxon>
    </lineage>
</organism>
<reference evidence="2" key="1">
    <citation type="journal article" date="2020" name="Nature">
        <title>Giant virus diversity and host interactions through global metagenomics.</title>
        <authorList>
            <person name="Schulz F."/>
            <person name="Roux S."/>
            <person name="Paez-Espino D."/>
            <person name="Jungbluth S."/>
            <person name="Walsh D.A."/>
            <person name="Denef V.J."/>
            <person name="McMahon K.D."/>
            <person name="Konstantinidis K.T."/>
            <person name="Eloe-Fadrosh E.A."/>
            <person name="Kyrpides N.C."/>
            <person name="Woyke T."/>
        </authorList>
    </citation>
    <scope>NUCLEOTIDE SEQUENCE</scope>
    <source>
        <strain evidence="2">GVMAG-M-3300023174-107</strain>
    </source>
</reference>
<sequence>MDIQIIVILIVIIVFYCLTPGILINIKGNKYVIALTHAALFSVIIILIQNIFTTKESLCPEVPSCVEKTSFRNSVWPWGKADGTPDNGLGEWTGCAPRTIASTGQSPNNTVYRKDGKTAVRCPKINNNPLRSFPYLIYDAPGTYGQNAQVDLNAISKMNAADRPCMYLLDQFCGYANAYDKNGNVIVGTQKNPPQCGSKYDVPTRVLENTNILACLADPPLQSVNGNTVVNTVADPFFDSIKTGGVGATYYVTN</sequence>
<feature type="transmembrane region" description="Helical" evidence="1">
    <location>
        <begin position="6"/>
        <end position="24"/>
    </location>
</feature>